<evidence type="ECO:0000259" key="6">
    <source>
        <dbReference type="PROSITE" id="PS50943"/>
    </source>
</evidence>
<dbReference type="GO" id="GO:0003700">
    <property type="term" value="F:DNA-binding transcription factor activity"/>
    <property type="evidence" value="ECO:0007669"/>
    <property type="project" value="TreeGrafter"/>
</dbReference>
<dbReference type="SUPFAM" id="SSF53822">
    <property type="entry name" value="Periplasmic binding protein-like I"/>
    <property type="match status" value="1"/>
</dbReference>
<dbReference type="Gene3D" id="3.40.50.2300">
    <property type="match status" value="2"/>
</dbReference>
<dbReference type="GO" id="GO:0000976">
    <property type="term" value="F:transcription cis-regulatory region binding"/>
    <property type="evidence" value="ECO:0007669"/>
    <property type="project" value="TreeGrafter"/>
</dbReference>
<dbReference type="Proteomes" id="UP000194933">
    <property type="component" value="Unassembled WGS sequence"/>
</dbReference>
<proteinExistence type="predicted"/>
<comment type="caution">
    <text evidence="7">The sequence shown here is derived from an EMBL/GenBank/DDBJ whole genome shotgun (WGS) entry which is preliminary data.</text>
</comment>
<dbReference type="InterPro" id="IPR028082">
    <property type="entry name" value="Peripla_BP_I"/>
</dbReference>
<evidence type="ECO:0000256" key="2">
    <source>
        <dbReference type="ARBA" id="ARBA00023015"/>
    </source>
</evidence>
<reference evidence="7 8" key="1">
    <citation type="submission" date="2017-05" db="EMBL/GenBank/DDBJ databases">
        <title>The Genome Sequence of Enterococcus sp. 10A9_DIV0425.</title>
        <authorList>
            <consortium name="The Broad Institute Genomics Platform"/>
            <consortium name="The Broad Institute Genomic Center for Infectious Diseases"/>
            <person name="Earl A."/>
            <person name="Manson A."/>
            <person name="Schwartman J."/>
            <person name="Gilmore M."/>
            <person name="Abouelleil A."/>
            <person name="Cao P."/>
            <person name="Chapman S."/>
            <person name="Cusick C."/>
            <person name="Shea T."/>
            <person name="Young S."/>
            <person name="Neafsey D."/>
            <person name="Nusbaum C."/>
            <person name="Birren B."/>
        </authorList>
    </citation>
    <scope>NUCLEOTIDE SEQUENCE [LARGE SCALE GENOMIC DNA]</scope>
    <source>
        <strain evidence="7 8">10A9_DIV0425</strain>
    </source>
</reference>
<dbReference type="PANTHER" id="PTHR30146">
    <property type="entry name" value="LACI-RELATED TRANSCRIPTIONAL REPRESSOR"/>
    <property type="match status" value="1"/>
</dbReference>
<evidence type="ECO:0000313" key="7">
    <source>
        <dbReference type="EMBL" id="OTP10830.1"/>
    </source>
</evidence>
<dbReference type="PRINTS" id="PR00036">
    <property type="entry name" value="HTHLACI"/>
</dbReference>
<accession>A0A242JZJ9</accession>
<dbReference type="PROSITE" id="PS50943">
    <property type="entry name" value="HTH_CROC1"/>
    <property type="match status" value="1"/>
</dbReference>
<dbReference type="Pfam" id="PF13377">
    <property type="entry name" value="Peripla_BP_3"/>
    <property type="match status" value="1"/>
</dbReference>
<organism evidence="7 8">
    <name type="scientific">Candidatus Enterococcus wittei</name>
    <dbReference type="NCBI Taxonomy" id="1987383"/>
    <lineage>
        <taxon>Bacteria</taxon>
        <taxon>Bacillati</taxon>
        <taxon>Bacillota</taxon>
        <taxon>Bacilli</taxon>
        <taxon>Lactobacillales</taxon>
        <taxon>Enterococcaceae</taxon>
        <taxon>Enterococcus</taxon>
    </lineage>
</organism>
<feature type="domain" description="HTH cro/C1-type" evidence="6">
    <location>
        <begin position="53"/>
        <end position="77"/>
    </location>
</feature>
<keyword evidence="8" id="KW-1185">Reference proteome</keyword>
<sequence>MNSIGVFLFEEYRNGCAFFEARKETFSLFFYPFCKAFGTLIGNLHTKGGAKVKLTIRDIAEMAGVSVTTVSQILNNKGSRFSDKTRKKVLSIVNEHHYKPDYFASNVINRHSKTIGMIVPDVTDFFFSKLIEGVESYLNPLGYVIVLCNSRHSQENEIKYLQELSHRAVDGLLLATPNILPQEYSLDSGFFKNMPIILIDRGLNARDNGRLIVKEYEGAYQAVSLLINNGHTKIGMLKETTGYYQLEERFNGYRHALKDHGLAFNGKLVEEGELTVQGGYEASKKLLRQKDLTAVFCGNDAMAIGCYQAIHEIGKRIPEDISVIGFDGLKLSEYMIPKLTTVKQPSFDIGFYAARFLIDTIEFPQRKVPNKIFETKLIIRESVKALTKV</sequence>
<evidence type="ECO:0000313" key="8">
    <source>
        <dbReference type="Proteomes" id="UP000194933"/>
    </source>
</evidence>
<keyword evidence="3" id="KW-0238">DNA-binding</keyword>
<dbReference type="CDD" id="cd01392">
    <property type="entry name" value="HTH_LacI"/>
    <property type="match status" value="1"/>
</dbReference>
<dbReference type="PROSITE" id="PS00356">
    <property type="entry name" value="HTH_LACI_1"/>
    <property type="match status" value="1"/>
</dbReference>
<dbReference type="EMBL" id="NGMO01000002">
    <property type="protein sequence ID" value="OTP10830.1"/>
    <property type="molecule type" value="Genomic_DNA"/>
</dbReference>
<evidence type="ECO:0000256" key="3">
    <source>
        <dbReference type="ARBA" id="ARBA00023125"/>
    </source>
</evidence>
<dbReference type="SMART" id="SM00354">
    <property type="entry name" value="HTH_LACI"/>
    <property type="match status" value="1"/>
</dbReference>
<dbReference type="Pfam" id="PF00356">
    <property type="entry name" value="LacI"/>
    <property type="match status" value="1"/>
</dbReference>
<dbReference type="InterPro" id="IPR001387">
    <property type="entry name" value="Cro/C1-type_HTH"/>
</dbReference>
<dbReference type="PROSITE" id="PS50932">
    <property type="entry name" value="HTH_LACI_2"/>
    <property type="match status" value="1"/>
</dbReference>
<protein>
    <submittedName>
        <fullName evidence="7">LacI family transcriptional regulator</fullName>
    </submittedName>
</protein>
<gene>
    <name evidence="7" type="ORF">A5844_000964</name>
</gene>
<dbReference type="Gene3D" id="1.10.260.40">
    <property type="entry name" value="lambda repressor-like DNA-binding domains"/>
    <property type="match status" value="1"/>
</dbReference>
<name>A0A242JZJ9_9ENTE</name>
<evidence type="ECO:0000256" key="1">
    <source>
        <dbReference type="ARBA" id="ARBA00022491"/>
    </source>
</evidence>
<feature type="domain" description="HTH lacI-type" evidence="5">
    <location>
        <begin position="54"/>
        <end position="109"/>
    </location>
</feature>
<dbReference type="CDD" id="cd19976">
    <property type="entry name" value="PBP1_DegA_Like"/>
    <property type="match status" value="1"/>
</dbReference>
<keyword evidence="1" id="KW-0678">Repressor</keyword>
<evidence type="ECO:0000256" key="4">
    <source>
        <dbReference type="ARBA" id="ARBA00023163"/>
    </source>
</evidence>
<dbReference type="SUPFAM" id="SSF47413">
    <property type="entry name" value="lambda repressor-like DNA-binding domains"/>
    <property type="match status" value="1"/>
</dbReference>
<dbReference type="PANTHER" id="PTHR30146:SF148">
    <property type="entry name" value="HTH-TYPE TRANSCRIPTIONAL REPRESSOR PURR-RELATED"/>
    <property type="match status" value="1"/>
</dbReference>
<keyword evidence="4" id="KW-0804">Transcription</keyword>
<dbReference type="STRING" id="1987383.A5844_000964"/>
<keyword evidence="2" id="KW-0805">Transcription regulation</keyword>
<dbReference type="InterPro" id="IPR010982">
    <property type="entry name" value="Lambda_DNA-bd_dom_sf"/>
</dbReference>
<dbReference type="AlphaFoldDB" id="A0A242JZJ9"/>
<dbReference type="InterPro" id="IPR046335">
    <property type="entry name" value="LacI/GalR-like_sensor"/>
</dbReference>
<evidence type="ECO:0000259" key="5">
    <source>
        <dbReference type="PROSITE" id="PS50932"/>
    </source>
</evidence>
<dbReference type="InterPro" id="IPR000843">
    <property type="entry name" value="HTH_LacI"/>
</dbReference>